<dbReference type="RefSeq" id="WP_025292927.1">
    <property type="nucleotide sequence ID" value="NZ_CP006644.1"/>
</dbReference>
<evidence type="ECO:0000313" key="7">
    <source>
        <dbReference type="Proteomes" id="UP000018851"/>
    </source>
</evidence>
<evidence type="ECO:0000259" key="5">
    <source>
        <dbReference type="PROSITE" id="PS51078"/>
    </source>
</evidence>
<evidence type="ECO:0000256" key="2">
    <source>
        <dbReference type="ARBA" id="ARBA00023125"/>
    </source>
</evidence>
<dbReference type="Gene3D" id="1.10.10.10">
    <property type="entry name" value="Winged helix-like DNA-binding domain superfamily/Winged helix DNA-binding domain"/>
    <property type="match status" value="1"/>
</dbReference>
<dbReference type="InterPro" id="IPR036388">
    <property type="entry name" value="WH-like_DNA-bd_sf"/>
</dbReference>
<dbReference type="PANTHER" id="PTHR30136:SF7">
    <property type="entry name" value="HTH-TYPE TRANSCRIPTIONAL REGULATOR KDGR-RELATED"/>
    <property type="match status" value="1"/>
</dbReference>
<dbReference type="PROSITE" id="PS51078">
    <property type="entry name" value="ICLR_ED"/>
    <property type="match status" value="1"/>
</dbReference>
<evidence type="ECO:0008006" key="8">
    <source>
        <dbReference type="Google" id="ProtNLM"/>
    </source>
</evidence>
<keyword evidence="1" id="KW-0805">Transcription regulation</keyword>
<gene>
    <name evidence="6" type="ORF">NX02_15205</name>
</gene>
<dbReference type="GO" id="GO:0003700">
    <property type="term" value="F:DNA-binding transcription factor activity"/>
    <property type="evidence" value="ECO:0007669"/>
    <property type="project" value="TreeGrafter"/>
</dbReference>
<dbReference type="Pfam" id="PF01614">
    <property type="entry name" value="IclR_C"/>
    <property type="match status" value="1"/>
</dbReference>
<dbReference type="OrthoDB" id="6057486at2"/>
<dbReference type="CDD" id="cd00090">
    <property type="entry name" value="HTH_ARSR"/>
    <property type="match status" value="1"/>
</dbReference>
<dbReference type="eggNOG" id="COG1414">
    <property type="taxonomic scope" value="Bacteria"/>
</dbReference>
<dbReference type="InterPro" id="IPR036390">
    <property type="entry name" value="WH_DNA-bd_sf"/>
</dbReference>
<dbReference type="InterPro" id="IPR050707">
    <property type="entry name" value="HTH_MetabolicPath_Reg"/>
</dbReference>
<dbReference type="Gene3D" id="3.30.450.40">
    <property type="match status" value="1"/>
</dbReference>
<dbReference type="KEGG" id="ssan:NX02_15205"/>
<keyword evidence="2" id="KW-0238">DNA-binding</keyword>
<dbReference type="PATRIC" id="fig|1123269.5.peg.2969"/>
<dbReference type="InterPro" id="IPR005471">
    <property type="entry name" value="Tscrpt_reg_IclR_N"/>
</dbReference>
<dbReference type="PROSITE" id="PS51077">
    <property type="entry name" value="HTH_ICLR"/>
    <property type="match status" value="1"/>
</dbReference>
<dbReference type="HOGENOM" id="CLU_062618_5_0_5"/>
<dbReference type="AlphaFoldDB" id="W0A9W7"/>
<keyword evidence="7" id="KW-1185">Reference proteome</keyword>
<feature type="domain" description="IclR-ED" evidence="5">
    <location>
        <begin position="70"/>
        <end position="251"/>
    </location>
</feature>
<dbReference type="InterPro" id="IPR029016">
    <property type="entry name" value="GAF-like_dom_sf"/>
</dbReference>
<dbReference type="GO" id="GO:0003677">
    <property type="term" value="F:DNA binding"/>
    <property type="evidence" value="ECO:0007669"/>
    <property type="project" value="UniProtKB-KW"/>
</dbReference>
<evidence type="ECO:0000259" key="4">
    <source>
        <dbReference type="PROSITE" id="PS51077"/>
    </source>
</evidence>
<dbReference type="SUPFAM" id="SSF55781">
    <property type="entry name" value="GAF domain-like"/>
    <property type="match status" value="1"/>
</dbReference>
<dbReference type="SUPFAM" id="SSF46785">
    <property type="entry name" value="Winged helix' DNA-binding domain"/>
    <property type="match status" value="1"/>
</dbReference>
<dbReference type="InterPro" id="IPR011991">
    <property type="entry name" value="ArsR-like_HTH"/>
</dbReference>
<dbReference type="InterPro" id="IPR014757">
    <property type="entry name" value="Tscrpt_reg_IclR_C"/>
</dbReference>
<dbReference type="PANTHER" id="PTHR30136">
    <property type="entry name" value="HELIX-TURN-HELIX TRANSCRIPTIONAL REGULATOR, ICLR FAMILY"/>
    <property type="match status" value="1"/>
</dbReference>
<name>W0A9W7_9SPHN</name>
<dbReference type="SMART" id="SM00346">
    <property type="entry name" value="HTH_ICLR"/>
    <property type="match status" value="1"/>
</dbReference>
<dbReference type="GO" id="GO:0045892">
    <property type="term" value="P:negative regulation of DNA-templated transcription"/>
    <property type="evidence" value="ECO:0007669"/>
    <property type="project" value="TreeGrafter"/>
</dbReference>
<evidence type="ECO:0000256" key="3">
    <source>
        <dbReference type="ARBA" id="ARBA00023163"/>
    </source>
</evidence>
<evidence type="ECO:0000256" key="1">
    <source>
        <dbReference type="ARBA" id="ARBA00023015"/>
    </source>
</evidence>
<feature type="domain" description="HTH iclR-type" evidence="4">
    <location>
        <begin position="9"/>
        <end position="76"/>
    </location>
</feature>
<dbReference type="Proteomes" id="UP000018851">
    <property type="component" value="Chromosome"/>
</dbReference>
<evidence type="ECO:0000313" key="6">
    <source>
        <dbReference type="EMBL" id="AHE54724.1"/>
    </source>
</evidence>
<dbReference type="Pfam" id="PF09339">
    <property type="entry name" value="HTH_IclR"/>
    <property type="match status" value="1"/>
</dbReference>
<organism evidence="6 7">
    <name type="scientific">Sphingomonas sanxanigenens DSM 19645 = NX02</name>
    <dbReference type="NCBI Taxonomy" id="1123269"/>
    <lineage>
        <taxon>Bacteria</taxon>
        <taxon>Pseudomonadati</taxon>
        <taxon>Pseudomonadota</taxon>
        <taxon>Alphaproteobacteria</taxon>
        <taxon>Sphingomonadales</taxon>
        <taxon>Sphingomonadaceae</taxon>
        <taxon>Sphingomonas</taxon>
    </lineage>
</organism>
<keyword evidence="3" id="KW-0804">Transcription</keyword>
<dbReference type="EMBL" id="CP006644">
    <property type="protein sequence ID" value="AHE54724.1"/>
    <property type="molecule type" value="Genomic_DNA"/>
</dbReference>
<dbReference type="STRING" id="1123269.NX02_15205"/>
<reference evidence="6 7" key="1">
    <citation type="submission" date="2013-07" db="EMBL/GenBank/DDBJ databases">
        <title>Completed genome of Sphingomonas sanxanigenens NX02.</title>
        <authorList>
            <person name="Ma T."/>
            <person name="Huang H."/>
            <person name="Wu M."/>
            <person name="Li X."/>
            <person name="Li G."/>
        </authorList>
    </citation>
    <scope>NUCLEOTIDE SEQUENCE [LARGE SCALE GENOMIC DNA]</scope>
    <source>
        <strain evidence="6 7">NX02</strain>
    </source>
</reference>
<protein>
    <recommendedName>
        <fullName evidence="8">Transcriptional regulator</fullName>
    </recommendedName>
</protein>
<proteinExistence type="predicted"/>
<accession>W0A9W7</accession>
<sequence length="262" mass="27748">MNGKTRYQAPALKKGLEILELLATASEPLNMTDISAALGRSVSEIFRMLQVLEEHGYIARNGDGYRLTNRLFALGMAQPPVRELTSTALPVMQRLAHEAGQSCHLAVVSGAEMVVIVTAEAPGLAGFAVRVGYRRPLHRSNSGRILLAFQPPEARAAMLDDVRAGPEGMGDGELETLEARLDEIIAAHGAVAPSPMLNGITDLSAPILVGAAARAALTMPFVDGPASRVTLDESHRLVRAAAESIGDLLAPAVQAPPREPEQ</sequence>